<gene>
    <name evidence="2" type="ORF">APT65_00024</name>
</gene>
<evidence type="ECO:0000256" key="1">
    <source>
        <dbReference type="SAM" id="MobiDB-lite"/>
    </source>
</evidence>
<reference evidence="2" key="1">
    <citation type="submission" date="2022-09" db="EMBL/GenBank/DDBJ databases">
        <authorList>
            <person name="Cebeci A."/>
            <person name="Ture M."/>
            <person name="Alemdag M."/>
            <person name="Altinok I."/>
        </authorList>
    </citation>
    <scope>NUCLEOTIDE SEQUENCE</scope>
</reference>
<accession>A0A9E8GAA3</accession>
<protein>
    <submittedName>
        <fullName evidence="2">Uncharacterized protein</fullName>
    </submittedName>
</protein>
<dbReference type="EMBL" id="OP491958">
    <property type="protein sequence ID" value="UZV39639.1"/>
    <property type="molecule type" value="Genomic_DNA"/>
</dbReference>
<evidence type="ECO:0000313" key="2">
    <source>
        <dbReference type="EMBL" id="UZV39639.1"/>
    </source>
</evidence>
<proteinExistence type="predicted"/>
<evidence type="ECO:0000313" key="3">
    <source>
        <dbReference type="Proteomes" id="UP001163735"/>
    </source>
</evidence>
<feature type="region of interest" description="Disordered" evidence="1">
    <location>
        <begin position="147"/>
        <end position="180"/>
    </location>
</feature>
<organism evidence="2 3">
    <name type="scientific">Aeromonas phage APT65</name>
    <dbReference type="NCBI Taxonomy" id="2982914"/>
    <lineage>
        <taxon>Viruses</taxon>
        <taxon>Duplodnaviria</taxon>
        <taxon>Heunggongvirae</taxon>
        <taxon>Uroviricota</taxon>
        <taxon>Caudoviricetes</taxon>
        <taxon>Aquaneticvirus</taxon>
        <taxon>Aquaneticvirus ApT65</taxon>
    </lineage>
</organism>
<dbReference type="Proteomes" id="UP001163735">
    <property type="component" value="Segment"/>
</dbReference>
<feature type="compositionally biased region" description="Low complexity" evidence="1">
    <location>
        <begin position="147"/>
        <end position="156"/>
    </location>
</feature>
<keyword evidence="3" id="KW-1185">Reference proteome</keyword>
<name>A0A9E8GAA3_9CAUD</name>
<sequence length="180" mass="20079">MATNAYLERLNQLDIKKAATVKGQADKILPMNRPLNRNEPAIGSGIPMKIDKPEEQGPDFNNMFGYNFNQFQEQDSRFGDFMKEYTKLAEGLQQEVSHGFMPAPIAAQRLQSYLADSRQYFNNNEAKPMDNPKVRSVIEGLLASQMGNQQGQQVSQEIPQQGMEQGAPMIQEGGNNAPAI</sequence>